<protein>
    <recommendedName>
        <fullName evidence="2">F-box domain-containing protein</fullName>
    </recommendedName>
</protein>
<sequence length="94" mass="10472">MNREQRTAISPELLLSTEEKKGEQTTATDTQKSPALLANVIANILFKLPASSLFRFRLLSRKYLNLIQSPDFIAAHARDSYLNRAGLLLLADGN</sequence>
<dbReference type="InterPro" id="IPR001810">
    <property type="entry name" value="F-box_dom"/>
</dbReference>
<keyword evidence="4" id="KW-1185">Reference proteome</keyword>
<name>A0AAV0PJG5_9ROSI</name>
<accession>A0AAV0PJG5</accession>
<organism evidence="3 4">
    <name type="scientific">Linum tenue</name>
    <dbReference type="NCBI Taxonomy" id="586396"/>
    <lineage>
        <taxon>Eukaryota</taxon>
        <taxon>Viridiplantae</taxon>
        <taxon>Streptophyta</taxon>
        <taxon>Embryophyta</taxon>
        <taxon>Tracheophyta</taxon>
        <taxon>Spermatophyta</taxon>
        <taxon>Magnoliopsida</taxon>
        <taxon>eudicotyledons</taxon>
        <taxon>Gunneridae</taxon>
        <taxon>Pentapetalae</taxon>
        <taxon>rosids</taxon>
        <taxon>fabids</taxon>
        <taxon>Malpighiales</taxon>
        <taxon>Linaceae</taxon>
        <taxon>Linum</taxon>
    </lineage>
</organism>
<dbReference type="InterPro" id="IPR036047">
    <property type="entry name" value="F-box-like_dom_sf"/>
</dbReference>
<evidence type="ECO:0000313" key="3">
    <source>
        <dbReference type="EMBL" id="CAI0470945.1"/>
    </source>
</evidence>
<evidence type="ECO:0000313" key="4">
    <source>
        <dbReference type="Proteomes" id="UP001154282"/>
    </source>
</evidence>
<feature type="domain" description="F-box" evidence="2">
    <location>
        <begin position="40"/>
        <end position="72"/>
    </location>
</feature>
<dbReference type="SUPFAM" id="SSF81383">
    <property type="entry name" value="F-box domain"/>
    <property type="match status" value="1"/>
</dbReference>
<dbReference type="AlphaFoldDB" id="A0AAV0PJG5"/>
<evidence type="ECO:0000259" key="2">
    <source>
        <dbReference type="Pfam" id="PF00646"/>
    </source>
</evidence>
<proteinExistence type="predicted"/>
<feature type="region of interest" description="Disordered" evidence="1">
    <location>
        <begin position="1"/>
        <end position="29"/>
    </location>
</feature>
<gene>
    <name evidence="3" type="ORF">LITE_LOCUS38744</name>
</gene>
<evidence type="ECO:0000256" key="1">
    <source>
        <dbReference type="SAM" id="MobiDB-lite"/>
    </source>
</evidence>
<dbReference type="Proteomes" id="UP001154282">
    <property type="component" value="Unassembled WGS sequence"/>
</dbReference>
<reference evidence="3" key="1">
    <citation type="submission" date="2022-08" db="EMBL/GenBank/DDBJ databases">
        <authorList>
            <person name="Gutierrez-Valencia J."/>
        </authorList>
    </citation>
    <scope>NUCLEOTIDE SEQUENCE</scope>
</reference>
<comment type="caution">
    <text evidence="3">The sequence shown here is derived from an EMBL/GenBank/DDBJ whole genome shotgun (WGS) entry which is preliminary data.</text>
</comment>
<dbReference type="EMBL" id="CAMGYJ010000009">
    <property type="protein sequence ID" value="CAI0470945.1"/>
    <property type="molecule type" value="Genomic_DNA"/>
</dbReference>
<dbReference type="Pfam" id="PF00646">
    <property type="entry name" value="F-box"/>
    <property type="match status" value="1"/>
</dbReference>